<keyword evidence="3" id="KW-1003">Cell membrane</keyword>
<keyword evidence="6" id="KW-0406">Ion transport</keyword>
<feature type="compositionally biased region" description="Acidic residues" evidence="8">
    <location>
        <begin position="558"/>
        <end position="569"/>
    </location>
</feature>
<dbReference type="PANTHER" id="PTHR45689:SF5">
    <property type="entry name" value="I[[H]] CHANNEL, ISOFORM E"/>
    <property type="match status" value="1"/>
</dbReference>
<evidence type="ECO:0000256" key="8">
    <source>
        <dbReference type="SAM" id="MobiDB-lite"/>
    </source>
</evidence>
<dbReference type="Gene3D" id="2.60.120.10">
    <property type="entry name" value="Jelly Rolls"/>
    <property type="match status" value="1"/>
</dbReference>
<dbReference type="Pfam" id="PF00520">
    <property type="entry name" value="Ion_trans"/>
    <property type="match status" value="1"/>
</dbReference>
<keyword evidence="2" id="KW-0813">Transport</keyword>
<dbReference type="RefSeq" id="NP_001191636.1">
    <property type="nucleotide sequence ID" value="NM_001204707.1"/>
</dbReference>
<dbReference type="Pfam" id="PF00027">
    <property type="entry name" value="cNMP_binding"/>
    <property type="match status" value="1"/>
</dbReference>
<evidence type="ECO:0000256" key="6">
    <source>
        <dbReference type="ARBA" id="ARBA00023065"/>
    </source>
</evidence>
<dbReference type="Pfam" id="PF08412">
    <property type="entry name" value="Ion_trans_N"/>
    <property type="match status" value="1"/>
</dbReference>
<dbReference type="OrthoDB" id="421226at2759"/>
<dbReference type="GeneID" id="100533424"/>
<keyword evidence="7 9" id="KW-0472">Membrane</keyword>
<dbReference type="InterPro" id="IPR014710">
    <property type="entry name" value="RmlC-like_jellyroll"/>
</dbReference>
<dbReference type="InterPro" id="IPR018490">
    <property type="entry name" value="cNMP-bd_dom_sf"/>
</dbReference>
<dbReference type="Gene3D" id="1.10.287.630">
    <property type="entry name" value="Helix hairpin bin"/>
    <property type="match status" value="1"/>
</dbReference>
<evidence type="ECO:0000256" key="5">
    <source>
        <dbReference type="ARBA" id="ARBA00022989"/>
    </source>
</evidence>
<evidence type="ECO:0000259" key="10">
    <source>
        <dbReference type="PROSITE" id="PS50042"/>
    </source>
</evidence>
<feature type="transmembrane region" description="Helical" evidence="9">
    <location>
        <begin position="222"/>
        <end position="239"/>
    </location>
</feature>
<evidence type="ECO:0000256" key="4">
    <source>
        <dbReference type="ARBA" id="ARBA00022692"/>
    </source>
</evidence>
<feature type="region of interest" description="Disordered" evidence="8">
    <location>
        <begin position="549"/>
        <end position="626"/>
    </location>
</feature>
<dbReference type="CDD" id="cd00038">
    <property type="entry name" value="CAP_ED"/>
    <property type="match status" value="1"/>
</dbReference>
<accession>A3KLN7</accession>
<organism evidence="11">
    <name type="scientific">Aplysia californica</name>
    <name type="common">California sea hare</name>
    <dbReference type="NCBI Taxonomy" id="6500"/>
    <lineage>
        <taxon>Eukaryota</taxon>
        <taxon>Metazoa</taxon>
        <taxon>Spiralia</taxon>
        <taxon>Lophotrochozoa</taxon>
        <taxon>Mollusca</taxon>
        <taxon>Gastropoda</taxon>
        <taxon>Heterobranchia</taxon>
        <taxon>Euthyneura</taxon>
        <taxon>Tectipleura</taxon>
        <taxon>Aplysiida</taxon>
        <taxon>Aplysioidea</taxon>
        <taxon>Aplysiidae</taxon>
        <taxon>Aplysia</taxon>
    </lineage>
</organism>
<feature type="compositionally biased region" description="Basic and acidic residues" evidence="8">
    <location>
        <begin position="584"/>
        <end position="615"/>
    </location>
</feature>
<dbReference type="Proteomes" id="UP000694888">
    <property type="component" value="Unplaced"/>
</dbReference>
<keyword evidence="12" id="KW-1185">Reference proteome</keyword>
<feature type="domain" description="Cyclic nucleotide-binding" evidence="10">
    <location>
        <begin position="403"/>
        <end position="519"/>
    </location>
</feature>
<evidence type="ECO:0000256" key="3">
    <source>
        <dbReference type="ARBA" id="ARBA00022475"/>
    </source>
</evidence>
<dbReference type="InterPro" id="IPR005821">
    <property type="entry name" value="Ion_trans_dom"/>
</dbReference>
<gene>
    <name evidence="13" type="primary">LOC100533424</name>
</gene>
<evidence type="ECO:0000256" key="9">
    <source>
        <dbReference type="SAM" id="Phobius"/>
    </source>
</evidence>
<evidence type="ECO:0000256" key="1">
    <source>
        <dbReference type="ARBA" id="ARBA00004651"/>
    </source>
</evidence>
<sequence length="626" mass="72205">MGQECVAGEAGGAASKASSTTSYLKDQILNFFQPSDNKLAMKLFGNKNALIKEKMRHKRVGNWVIHPCSNFRFYWDLFMLVLLIANLIILPVAISFFNDDLSTHWIVFNCISDTVFFLDIVINFRTGIILNDFADEIILDPKLIAKQYMKTWFFLDLLSSVPMDYIFLMWDAEADFNQLFHAGRALRMLRLAKLLSLLRLLRLSRLVRYVQQWEEFLAIAGKFMRIFNLICLMFLLGHWNGCLQFLVPLIQDFPKDCWVSIEGLQEAHWAEQYTWALFKALSHMLCIGYGRFPPQNMSDTWLTILSMLSGATCYALFLAHTTTLIQSFDTSRRLYNEKFKQVEEYMVYRKLPRSLRQRITDYYEHRYQGKMFDEETILSELNECLKHEVVNHNCRSLVASVPFFTNADPAFVSEVVSKLKFEVYQPGDYIIREGTMGTKMFFIQEGIVDIITSDGEVATSLSDGSYFGEICLLTNARRVASVRAETYACLYSLAVEHFTAVLERYPVMRRTMESVAAERLTKIGKNPSIVSSRADLEEDQKMVNEIVMESTPIPTSASEDEDRDSDESSDGSKQKKKTAFKFDFSTKLHKISEEKKNKSPKEHSKERDLLEFGETKHHRLSQGPDP</sequence>
<dbReference type="PROSITE" id="PS00888">
    <property type="entry name" value="CNMP_BINDING_1"/>
    <property type="match status" value="1"/>
</dbReference>
<keyword evidence="5 9" id="KW-1133">Transmembrane helix</keyword>
<reference evidence="13" key="2">
    <citation type="submission" date="2025-05" db="UniProtKB">
        <authorList>
            <consortium name="RefSeq"/>
        </authorList>
    </citation>
    <scope>IDENTIFICATION</scope>
</reference>
<evidence type="ECO:0000313" key="11">
    <source>
        <dbReference type="EMBL" id="AAX98669.2"/>
    </source>
</evidence>
<protein>
    <submittedName>
        <fullName evidence="11 13">Hyperpolarizaion-activated cyclic nucleotide-gated cation channel</fullName>
    </submittedName>
</protein>
<dbReference type="GO" id="GO:0098855">
    <property type="term" value="C:HCN channel complex"/>
    <property type="evidence" value="ECO:0007669"/>
    <property type="project" value="TreeGrafter"/>
</dbReference>
<feature type="transmembrane region" description="Helical" evidence="9">
    <location>
        <begin position="103"/>
        <end position="122"/>
    </location>
</feature>
<dbReference type="InterPro" id="IPR018488">
    <property type="entry name" value="cNMP-bd_CS"/>
</dbReference>
<dbReference type="PROSITE" id="PS50042">
    <property type="entry name" value="CNMP_BINDING_3"/>
    <property type="match status" value="1"/>
</dbReference>
<evidence type="ECO:0000313" key="12">
    <source>
        <dbReference type="Proteomes" id="UP000694888"/>
    </source>
</evidence>
<dbReference type="EMBL" id="AY924397">
    <property type="protein sequence ID" value="AAX98669.2"/>
    <property type="molecule type" value="mRNA"/>
</dbReference>
<reference evidence="11" key="1">
    <citation type="submission" date="2005-02" db="EMBL/GenBank/DDBJ databases">
        <title>Cloning and Expression of Hyperpolarization-Activated, Cyclic Nucleotide-Gated Cation Channels in the CNS of Aplysia californica.</title>
        <authorList>
            <person name="Kuzyk P."/>
            <person name="Moroz L.L."/>
        </authorList>
    </citation>
    <scope>NUCLEOTIDE SEQUENCE</scope>
</reference>
<dbReference type="InterPro" id="IPR013621">
    <property type="entry name" value="Ion_trans_N"/>
</dbReference>
<dbReference type="AlphaFoldDB" id="A3KLN7"/>
<evidence type="ECO:0000313" key="13">
    <source>
        <dbReference type="RefSeq" id="NP_001191636.1"/>
    </source>
</evidence>
<dbReference type="GO" id="GO:0003254">
    <property type="term" value="P:regulation of membrane depolarization"/>
    <property type="evidence" value="ECO:0007669"/>
    <property type="project" value="TreeGrafter"/>
</dbReference>
<proteinExistence type="evidence at transcript level"/>
<dbReference type="Gene3D" id="1.10.287.70">
    <property type="match status" value="1"/>
</dbReference>
<dbReference type="InterPro" id="IPR000595">
    <property type="entry name" value="cNMP-bd_dom"/>
</dbReference>
<name>A3KLN7_APLCA</name>
<dbReference type="GO" id="GO:0035725">
    <property type="term" value="P:sodium ion transmembrane transport"/>
    <property type="evidence" value="ECO:0007669"/>
    <property type="project" value="TreeGrafter"/>
</dbReference>
<keyword evidence="4 9" id="KW-0812">Transmembrane</keyword>
<evidence type="ECO:0000256" key="7">
    <source>
        <dbReference type="ARBA" id="ARBA00023136"/>
    </source>
</evidence>
<comment type="subcellular location">
    <subcellularLocation>
        <location evidence="1">Cell membrane</location>
        <topology evidence="1">Multi-pass membrane protein</topology>
    </subcellularLocation>
</comment>
<evidence type="ECO:0000256" key="2">
    <source>
        <dbReference type="ARBA" id="ARBA00022448"/>
    </source>
</evidence>
<dbReference type="SUPFAM" id="SSF51206">
    <property type="entry name" value="cAMP-binding domain-like"/>
    <property type="match status" value="1"/>
</dbReference>
<dbReference type="PANTHER" id="PTHR45689">
    <property type="entry name" value="I[[H]] CHANNEL, ISOFORM E"/>
    <property type="match status" value="1"/>
</dbReference>
<dbReference type="GO" id="GO:0005249">
    <property type="term" value="F:voltage-gated potassium channel activity"/>
    <property type="evidence" value="ECO:0007669"/>
    <property type="project" value="TreeGrafter"/>
</dbReference>
<dbReference type="InterPro" id="IPR051413">
    <property type="entry name" value="K/Na_HCN_channel"/>
</dbReference>
<dbReference type="SMART" id="SM00100">
    <property type="entry name" value="cNMP"/>
    <property type="match status" value="1"/>
</dbReference>
<dbReference type="SUPFAM" id="SSF81324">
    <property type="entry name" value="Voltage-gated potassium channels"/>
    <property type="match status" value="1"/>
</dbReference>
<feature type="transmembrane region" description="Helical" evidence="9">
    <location>
        <begin position="77"/>
        <end position="97"/>
    </location>
</feature>